<dbReference type="AlphaFoldDB" id="A0A0W8FM52"/>
<keyword evidence="1" id="KW-0812">Transmembrane</keyword>
<evidence type="ECO:0000313" key="2">
    <source>
        <dbReference type="EMBL" id="KUG21913.1"/>
    </source>
</evidence>
<dbReference type="EMBL" id="LNQE01001008">
    <property type="protein sequence ID" value="KUG21913.1"/>
    <property type="molecule type" value="Genomic_DNA"/>
</dbReference>
<keyword evidence="1" id="KW-0472">Membrane</keyword>
<accession>A0A0W8FM52</accession>
<gene>
    <name evidence="2" type="ORF">ASZ90_008314</name>
</gene>
<evidence type="ECO:0000256" key="1">
    <source>
        <dbReference type="SAM" id="Phobius"/>
    </source>
</evidence>
<dbReference type="Pfam" id="PF02325">
    <property type="entry name" value="CCB3_YggT"/>
    <property type="match status" value="1"/>
</dbReference>
<name>A0A0W8FM52_9ZZZZ</name>
<dbReference type="PANTHER" id="PTHR33219">
    <property type="entry name" value="YLMG HOMOLOG PROTEIN 2, CHLOROPLASTIC"/>
    <property type="match status" value="1"/>
</dbReference>
<reference evidence="2" key="1">
    <citation type="journal article" date="2015" name="Proc. Natl. Acad. Sci. U.S.A.">
        <title>Networks of energetic and metabolic interactions define dynamics in microbial communities.</title>
        <authorList>
            <person name="Embree M."/>
            <person name="Liu J.K."/>
            <person name="Al-Bassam M.M."/>
            <person name="Zengler K."/>
        </authorList>
    </citation>
    <scope>NUCLEOTIDE SEQUENCE</scope>
</reference>
<organism evidence="2">
    <name type="scientific">hydrocarbon metagenome</name>
    <dbReference type="NCBI Taxonomy" id="938273"/>
    <lineage>
        <taxon>unclassified sequences</taxon>
        <taxon>metagenomes</taxon>
        <taxon>ecological metagenomes</taxon>
    </lineage>
</organism>
<sequence>MFVLKYMILALAEIIDIVLLSYMIIIFARAVISWVNPDPYNQIVVFLYRITEPVLGHIRRILPMRNLGIDLSPVIVILVIIFLRLFLIPTMRHLAQLI</sequence>
<proteinExistence type="predicted"/>
<comment type="caution">
    <text evidence="2">The sequence shown here is derived from an EMBL/GenBank/DDBJ whole genome shotgun (WGS) entry which is preliminary data.</text>
</comment>
<dbReference type="PANTHER" id="PTHR33219:SF14">
    <property type="entry name" value="PROTEIN COFACTOR ASSEMBLY OF COMPLEX C SUBUNIT B CCB3, CHLOROPLASTIC-RELATED"/>
    <property type="match status" value="1"/>
</dbReference>
<dbReference type="GO" id="GO:0016020">
    <property type="term" value="C:membrane"/>
    <property type="evidence" value="ECO:0007669"/>
    <property type="project" value="InterPro"/>
</dbReference>
<feature type="transmembrane region" description="Helical" evidence="1">
    <location>
        <begin position="6"/>
        <end position="28"/>
    </location>
</feature>
<dbReference type="InterPro" id="IPR003425">
    <property type="entry name" value="CCB3/YggT"/>
</dbReference>
<feature type="transmembrane region" description="Helical" evidence="1">
    <location>
        <begin position="67"/>
        <end position="87"/>
    </location>
</feature>
<protein>
    <submittedName>
        <fullName evidence="2">Integral membrane protein yggt, involved in response to extracytoplasmic stress (Osmotic shock)</fullName>
    </submittedName>
</protein>
<keyword evidence="1" id="KW-1133">Transmembrane helix</keyword>